<protein>
    <submittedName>
        <fullName evidence="3">Competence protein ComEA helix-hairpin-helix repeat region</fullName>
    </submittedName>
</protein>
<organism evidence="3 4">
    <name type="scientific">Natronincola ferrireducens</name>
    <dbReference type="NCBI Taxonomy" id="393762"/>
    <lineage>
        <taxon>Bacteria</taxon>
        <taxon>Bacillati</taxon>
        <taxon>Bacillota</taxon>
        <taxon>Clostridia</taxon>
        <taxon>Peptostreptococcales</taxon>
        <taxon>Natronincolaceae</taxon>
        <taxon>Natronincola</taxon>
    </lineage>
</organism>
<sequence>MFKQNKLLFFVITVMLVTALLMGCSSEDIGENLLYNGVEGQENQGVVKPSSSIKGEMKVHFIDVGQGDATLIQTPNNKTILIDAGDRDKGTSVVEYIKTQSIYTIDVLIATHPHADHIGGIPHVINSFNIGEVYMPKVPHTTKTYEDLLLAIQNKGLKIKTAKAGVTLDIDSSIEAVMMAPNSEKYESLNDYSTVLKVVYEDSSFIITGDAEESSEKEMLAKGHDLKADVLRVSHHGSRSSTIQPFLNEVNPKYGIISVGTNNRYGHPHDEAVARLSRAGVDIYRTDIHGHILITTDGQSYNIHLEKKGWSNPNPNPNPTPNTNQTDSSVAVPKSIPTEKIDINTASLEELQHIIHIGHEYAEQIINLRPFKTIDELTKVKGIGDSRLRDIIEEGKAFVEEGGEK</sequence>
<keyword evidence="4" id="KW-1185">Reference proteome</keyword>
<dbReference type="Gene3D" id="3.60.15.10">
    <property type="entry name" value="Ribonuclease Z/Hydroxyacylglutathione hydrolase-like"/>
    <property type="match status" value="1"/>
</dbReference>
<dbReference type="InterPro" id="IPR035681">
    <property type="entry name" value="ComA-like_MBL"/>
</dbReference>
<dbReference type="EMBL" id="FNFP01000001">
    <property type="protein sequence ID" value="SDK22554.1"/>
    <property type="molecule type" value="Genomic_DNA"/>
</dbReference>
<dbReference type="STRING" id="393762.SAMN05660472_01065"/>
<accession>A0A1G9A6S2</accession>
<evidence type="ECO:0000256" key="1">
    <source>
        <dbReference type="SAM" id="MobiDB-lite"/>
    </source>
</evidence>
<evidence type="ECO:0000313" key="3">
    <source>
        <dbReference type="EMBL" id="SDK22554.1"/>
    </source>
</evidence>
<feature type="region of interest" description="Disordered" evidence="1">
    <location>
        <begin position="307"/>
        <end position="330"/>
    </location>
</feature>
<dbReference type="SMART" id="SM00849">
    <property type="entry name" value="Lactamase_B"/>
    <property type="match status" value="1"/>
</dbReference>
<feature type="domain" description="Metallo-beta-lactamase" evidence="2">
    <location>
        <begin position="66"/>
        <end position="261"/>
    </location>
</feature>
<dbReference type="Gene3D" id="1.10.150.320">
    <property type="entry name" value="Photosystem II 12 kDa extrinsic protein"/>
    <property type="match status" value="1"/>
</dbReference>
<dbReference type="SUPFAM" id="SSF56281">
    <property type="entry name" value="Metallo-hydrolase/oxidoreductase"/>
    <property type="match status" value="1"/>
</dbReference>
<dbReference type="PANTHER" id="PTHR30619:SF7">
    <property type="entry name" value="BETA-LACTAMASE DOMAIN PROTEIN"/>
    <property type="match status" value="1"/>
</dbReference>
<dbReference type="Pfam" id="PF12836">
    <property type="entry name" value="HHH_3"/>
    <property type="match status" value="1"/>
</dbReference>
<dbReference type="InterPro" id="IPR052159">
    <property type="entry name" value="Competence_DNA_uptake"/>
</dbReference>
<dbReference type="RefSeq" id="WP_176762058.1">
    <property type="nucleotide sequence ID" value="NZ_FNFP01000001.1"/>
</dbReference>
<evidence type="ECO:0000259" key="2">
    <source>
        <dbReference type="SMART" id="SM00849"/>
    </source>
</evidence>
<dbReference type="PANTHER" id="PTHR30619">
    <property type="entry name" value="DNA INTERNALIZATION/COMPETENCE PROTEIN COMEC/REC2"/>
    <property type="match status" value="1"/>
</dbReference>
<proteinExistence type="predicted"/>
<dbReference type="CDD" id="cd07731">
    <property type="entry name" value="ComA-like_MBL-fold"/>
    <property type="match status" value="1"/>
</dbReference>
<dbReference type="Pfam" id="PF00753">
    <property type="entry name" value="Lactamase_B"/>
    <property type="match status" value="1"/>
</dbReference>
<dbReference type="AlphaFoldDB" id="A0A1G9A6S2"/>
<name>A0A1G9A6S2_9FIRM</name>
<dbReference type="InterPro" id="IPR001279">
    <property type="entry name" value="Metallo-B-lactamas"/>
</dbReference>
<dbReference type="Proteomes" id="UP000198718">
    <property type="component" value="Unassembled WGS sequence"/>
</dbReference>
<dbReference type="SUPFAM" id="SSF47781">
    <property type="entry name" value="RuvA domain 2-like"/>
    <property type="match status" value="1"/>
</dbReference>
<gene>
    <name evidence="3" type="ORF">SAMN05660472_01065</name>
</gene>
<dbReference type="InterPro" id="IPR036866">
    <property type="entry name" value="RibonucZ/Hydroxyglut_hydro"/>
</dbReference>
<evidence type="ECO:0000313" key="4">
    <source>
        <dbReference type="Proteomes" id="UP000198718"/>
    </source>
</evidence>
<reference evidence="3 4" key="1">
    <citation type="submission" date="2016-10" db="EMBL/GenBank/DDBJ databases">
        <authorList>
            <person name="de Groot N.N."/>
        </authorList>
    </citation>
    <scope>NUCLEOTIDE SEQUENCE [LARGE SCALE GENOMIC DNA]</scope>
    <source>
        <strain evidence="3 4">DSM 18346</strain>
    </source>
</reference>
<dbReference type="PROSITE" id="PS51257">
    <property type="entry name" value="PROKAR_LIPOPROTEIN"/>
    <property type="match status" value="1"/>
</dbReference>
<dbReference type="InterPro" id="IPR010994">
    <property type="entry name" value="RuvA_2-like"/>
</dbReference>